<organism evidence="2 3">
    <name type="scientific">Streptomyces cavernicola</name>
    <dbReference type="NCBI Taxonomy" id="3043613"/>
    <lineage>
        <taxon>Bacteria</taxon>
        <taxon>Bacillati</taxon>
        <taxon>Actinomycetota</taxon>
        <taxon>Actinomycetes</taxon>
        <taxon>Kitasatosporales</taxon>
        <taxon>Streptomycetaceae</taxon>
        <taxon>Streptomyces</taxon>
    </lineage>
</organism>
<feature type="domain" description="DUF1023" evidence="1">
    <location>
        <begin position="306"/>
        <end position="474"/>
    </location>
</feature>
<comment type="caution">
    <text evidence="2">The sequence shown here is derived from an EMBL/GenBank/DDBJ whole genome shotgun (WGS) entry which is preliminary data.</text>
</comment>
<dbReference type="GO" id="GO:0016787">
    <property type="term" value="F:hydrolase activity"/>
    <property type="evidence" value="ECO:0007669"/>
    <property type="project" value="UniProtKB-KW"/>
</dbReference>
<gene>
    <name evidence="2" type="ORF">QIS96_29155</name>
</gene>
<evidence type="ECO:0000313" key="2">
    <source>
        <dbReference type="EMBL" id="MDI3407870.1"/>
    </source>
</evidence>
<accession>A0ABT6SI48</accession>
<proteinExistence type="predicted"/>
<name>A0ABT6SI48_9ACTN</name>
<evidence type="ECO:0000313" key="3">
    <source>
        <dbReference type="Proteomes" id="UP001223978"/>
    </source>
</evidence>
<dbReference type="SUPFAM" id="SSF53474">
    <property type="entry name" value="alpha/beta-Hydrolases"/>
    <property type="match status" value="1"/>
</dbReference>
<keyword evidence="3" id="KW-1185">Reference proteome</keyword>
<dbReference type="Pfam" id="PF06259">
    <property type="entry name" value="Abhydrolase_8"/>
    <property type="match status" value="1"/>
</dbReference>
<dbReference type="Proteomes" id="UP001223978">
    <property type="component" value="Unassembled WGS sequence"/>
</dbReference>
<evidence type="ECO:0000259" key="1">
    <source>
        <dbReference type="Pfam" id="PF06259"/>
    </source>
</evidence>
<protein>
    <submittedName>
        <fullName evidence="2">Alpha/beta hydrolase</fullName>
    </submittedName>
</protein>
<dbReference type="InterPro" id="IPR010427">
    <property type="entry name" value="DUF1023"/>
</dbReference>
<keyword evidence="2" id="KW-0378">Hydrolase</keyword>
<dbReference type="EMBL" id="JASCIQ010000038">
    <property type="protein sequence ID" value="MDI3407870.1"/>
    <property type="molecule type" value="Genomic_DNA"/>
</dbReference>
<reference evidence="2 3" key="1">
    <citation type="submission" date="2023-05" db="EMBL/GenBank/DDBJ databases">
        <title>Draft genome sequence of Streptomyces sp. B-S-A6 isolated from a cave soil in Thailand.</title>
        <authorList>
            <person name="Chamroensaksri N."/>
            <person name="Muangham S."/>
        </authorList>
    </citation>
    <scope>NUCLEOTIDE SEQUENCE [LARGE SCALE GENOMIC DNA]</scope>
    <source>
        <strain evidence="2 3">B-S-A6</strain>
    </source>
</reference>
<sequence>MPSYFSLLFKQDFSDVKAAGTSWEKLSRKMHDAFDMHRTKVTGPLHANWEGDDAENALRFLEDIETRVQIVQTEAMAITKVIDTTRQRMEQAQKDLRAVVNDAEAQHFRIDDDGNVRLPKQWEEPQPDESDETRYERLNKEALLQDYQVAINRAVDDALRASGEGQKALAELDGEILDHKNKQMAAESARDVDKVMDRLGEKGPKIPDDPKGAAEWWKGLDADEQREYATLYPDRIGTTDGLPSDVRDDANRMRMEQELNALRRTDAYAVPGNDERRHNLETLKAELDKRDGAPENKQLYLLNHDAGGDGKAVIAMGNPDTADNVAVQVPGTSTTMDSTGGQLNRIGKLQDAAEHEDPGTTTSTVYWLGYDAPEAPLLEEANTEVAATQRAEDGAQPLRDFTHGLRASHEGERANLTVLGHSYGSTTVGAAASDGEGLDADNIVAVGSPGMTVDRADQLNTENVYFGQASDDGIGWAQGLSLGRGPTHPDWGGTRFETDTSGHSGYWDDNSRSLANQGRIIAGKPVEEYVPPSQRDNR</sequence>
<dbReference type="InterPro" id="IPR029058">
    <property type="entry name" value="AB_hydrolase_fold"/>
</dbReference>
<dbReference type="RefSeq" id="WP_282545781.1">
    <property type="nucleotide sequence ID" value="NZ_JASCIQ010000038.1"/>
</dbReference>